<proteinExistence type="predicted"/>
<dbReference type="Proteomes" id="UP000325577">
    <property type="component" value="Linkage Group LG8"/>
</dbReference>
<reference evidence="1 2" key="1">
    <citation type="submission" date="2019-09" db="EMBL/GenBank/DDBJ databases">
        <title>A chromosome-level genome assembly of the Chinese tupelo Nyssa sinensis.</title>
        <authorList>
            <person name="Yang X."/>
            <person name="Kang M."/>
            <person name="Yang Y."/>
            <person name="Xiong H."/>
            <person name="Wang M."/>
            <person name="Zhang Z."/>
            <person name="Wang Z."/>
            <person name="Wu H."/>
            <person name="Ma T."/>
            <person name="Liu J."/>
            <person name="Xi Z."/>
        </authorList>
    </citation>
    <scope>NUCLEOTIDE SEQUENCE [LARGE SCALE GENOMIC DNA]</scope>
    <source>
        <strain evidence="1">J267</strain>
        <tissue evidence="1">Leaf</tissue>
    </source>
</reference>
<sequence>MRVMGVCCAAVQKVAEVAVQPRDDRKGCYNWCLRLGGLRAVDFEFPAAIGVMSGAESRWVKRFCGWCSWVETVAWKGQIVIRIGWMIEGTDSHKEVAGIATWLEKLQLEDGSLNFKQRSYCPFI</sequence>
<dbReference type="AlphaFoldDB" id="A0A5J4ZIR7"/>
<keyword evidence="2" id="KW-1185">Reference proteome</keyword>
<dbReference type="EMBL" id="CM018051">
    <property type="protein sequence ID" value="KAA8517418.1"/>
    <property type="molecule type" value="Genomic_DNA"/>
</dbReference>
<name>A0A5J4ZIR7_9ASTE</name>
<accession>A0A5J4ZIR7</accession>
<organism evidence="1 2">
    <name type="scientific">Nyssa sinensis</name>
    <dbReference type="NCBI Taxonomy" id="561372"/>
    <lineage>
        <taxon>Eukaryota</taxon>
        <taxon>Viridiplantae</taxon>
        <taxon>Streptophyta</taxon>
        <taxon>Embryophyta</taxon>
        <taxon>Tracheophyta</taxon>
        <taxon>Spermatophyta</taxon>
        <taxon>Magnoliopsida</taxon>
        <taxon>eudicotyledons</taxon>
        <taxon>Gunneridae</taxon>
        <taxon>Pentapetalae</taxon>
        <taxon>asterids</taxon>
        <taxon>Cornales</taxon>
        <taxon>Nyssaceae</taxon>
        <taxon>Nyssa</taxon>
    </lineage>
</organism>
<evidence type="ECO:0000313" key="1">
    <source>
        <dbReference type="EMBL" id="KAA8517418.1"/>
    </source>
</evidence>
<evidence type="ECO:0000313" key="2">
    <source>
        <dbReference type="Proteomes" id="UP000325577"/>
    </source>
</evidence>
<protein>
    <submittedName>
        <fullName evidence="1">Uncharacterized protein</fullName>
    </submittedName>
</protein>
<gene>
    <name evidence="1" type="ORF">F0562_017711</name>
</gene>